<evidence type="ECO:0000256" key="1">
    <source>
        <dbReference type="SAM" id="MobiDB-lite"/>
    </source>
</evidence>
<dbReference type="EMBL" id="MW546077">
    <property type="protein sequence ID" value="QVD58867.1"/>
    <property type="molecule type" value="Genomic_DNA"/>
</dbReference>
<accession>A0A8E5KD82</accession>
<reference evidence="2" key="1">
    <citation type="journal article" date="2021" name="Pharmaceuticals (Basel)">
        <title>epsilon(2)-Phages Are Naturally Bred and Have a Vastly Improved Host Range in Staphylococcus aureus over Wild Type Phages.</title>
        <authorList>
            <person name="Saez Moreno D."/>
            <person name="Visram Z."/>
            <person name="Mutti M."/>
            <person name="Restrepo-Cordoba M."/>
            <person name="Hartmann S."/>
            <person name="Kremers A.I."/>
            <person name="Tisakova L."/>
            <person name="Schertler S."/>
            <person name="Wittmann J."/>
            <person name="Kalali B."/>
            <person name="Monecke S."/>
            <person name="Ehricht R."/>
            <person name="Resch G."/>
            <person name="Corsini L."/>
        </authorList>
    </citation>
    <scope>NUCLEOTIDE SEQUENCE</scope>
</reference>
<sequence length="168" mass="19733">MAKRKPDTFKPKSNGYKHQPVNFAPTGNLSGRSTSFFNKKRKDISDESIVVKYKPLFVKRFDNITATDIKIQKKYALDLISEAVNIKKKYLVMKQKGKLTQTILHTDRVYYVYRGKKLIGKCSIREQRTFRGTHLIYIFSTRHRISIRKNSRLDKKRTPKKMIYKGGK</sequence>
<feature type="region of interest" description="Disordered" evidence="1">
    <location>
        <begin position="1"/>
        <end position="27"/>
    </location>
</feature>
<evidence type="ECO:0000313" key="3">
    <source>
        <dbReference type="Proteomes" id="UP000679031"/>
    </source>
</evidence>
<name>A0A8E5KD82_9CAUD</name>
<feature type="compositionally biased region" description="Basic and acidic residues" evidence="1">
    <location>
        <begin position="1"/>
        <end position="10"/>
    </location>
</feature>
<gene>
    <name evidence="2" type="ORF">Romulus_035</name>
</gene>
<proteinExistence type="predicted"/>
<evidence type="ECO:0000313" key="2">
    <source>
        <dbReference type="EMBL" id="QVD58867.1"/>
    </source>
</evidence>
<dbReference type="Proteomes" id="UP000679031">
    <property type="component" value="Segment"/>
</dbReference>
<protein>
    <submittedName>
        <fullName evidence="2">Uncharacterized protein</fullName>
    </submittedName>
</protein>
<organism evidence="2 3">
    <name type="scientific">Staphylococcus phage Romulus</name>
    <dbReference type="NCBI Taxonomy" id="2834981"/>
    <lineage>
        <taxon>Viruses</taxon>
        <taxon>Duplodnaviria</taxon>
        <taxon>Heunggongvirae</taxon>
        <taxon>Uroviricota</taxon>
        <taxon>Caudoviricetes</taxon>
        <taxon>Herelleviridae</taxon>
        <taxon>Twortvirinae</taxon>
        <taxon>Silviavirus</taxon>
        <taxon>Silviavirus remus</taxon>
    </lineage>
</organism>